<dbReference type="Pfam" id="PF13641">
    <property type="entry name" value="Glyco_tranf_2_3"/>
    <property type="match status" value="1"/>
</dbReference>
<keyword evidence="9" id="KW-1185">Reference proteome</keyword>
<dbReference type="InterPro" id="IPR045699">
    <property type="entry name" value="GlfT2_C"/>
</dbReference>
<keyword evidence="3 8" id="KW-0328">Glycosyltransferase</keyword>
<dbReference type="EMBL" id="JBHTCQ010000001">
    <property type="protein sequence ID" value="MFC7405056.1"/>
    <property type="molecule type" value="Genomic_DNA"/>
</dbReference>
<reference evidence="9" key="1">
    <citation type="journal article" date="2019" name="Int. J. Syst. Evol. Microbiol.">
        <title>The Global Catalogue of Microorganisms (GCM) 10K type strain sequencing project: providing services to taxonomists for standard genome sequencing and annotation.</title>
        <authorList>
            <consortium name="The Broad Institute Genomics Platform"/>
            <consortium name="The Broad Institute Genome Sequencing Center for Infectious Disease"/>
            <person name="Wu L."/>
            <person name="Ma J."/>
        </authorList>
    </citation>
    <scope>NUCLEOTIDE SEQUENCE [LARGE SCALE GENOMIC DNA]</scope>
    <source>
        <strain evidence="9">JCM 1490</strain>
    </source>
</reference>
<dbReference type="InterPro" id="IPR040492">
    <property type="entry name" value="GlfT2_N"/>
</dbReference>
<comment type="caution">
    <text evidence="8">The sequence shown here is derived from an EMBL/GenBank/DDBJ whole genome shotgun (WGS) entry which is preliminary data.</text>
</comment>
<organism evidence="8 9">
    <name type="scientific">Georgenia alba</name>
    <dbReference type="NCBI Taxonomy" id="2233858"/>
    <lineage>
        <taxon>Bacteria</taxon>
        <taxon>Bacillati</taxon>
        <taxon>Actinomycetota</taxon>
        <taxon>Actinomycetes</taxon>
        <taxon>Micrococcales</taxon>
        <taxon>Bogoriellaceae</taxon>
        <taxon>Georgenia</taxon>
    </lineage>
</organism>
<dbReference type="Pfam" id="PF19320">
    <property type="entry name" value="GlfT2_domain3"/>
    <property type="match status" value="1"/>
</dbReference>
<evidence type="ECO:0000259" key="6">
    <source>
        <dbReference type="Pfam" id="PF17994"/>
    </source>
</evidence>
<feature type="region of interest" description="Disordered" evidence="5">
    <location>
        <begin position="480"/>
        <end position="506"/>
    </location>
</feature>
<evidence type="ECO:0000256" key="3">
    <source>
        <dbReference type="ARBA" id="ARBA00022676"/>
    </source>
</evidence>
<accession>A0ABW2Q6C4</accession>
<dbReference type="EC" id="2.4.-.-" evidence="8"/>
<evidence type="ECO:0000259" key="7">
    <source>
        <dbReference type="Pfam" id="PF19320"/>
    </source>
</evidence>
<evidence type="ECO:0000313" key="8">
    <source>
        <dbReference type="EMBL" id="MFC7405056.1"/>
    </source>
</evidence>
<dbReference type="Pfam" id="PF17994">
    <property type="entry name" value="Glft2_N"/>
    <property type="match status" value="1"/>
</dbReference>
<dbReference type="CDD" id="cd00761">
    <property type="entry name" value="Glyco_tranf_GTA_type"/>
    <property type="match status" value="1"/>
</dbReference>
<dbReference type="SUPFAM" id="SSF53448">
    <property type="entry name" value="Nucleotide-diphospho-sugar transferases"/>
    <property type="match status" value="1"/>
</dbReference>
<dbReference type="PANTHER" id="PTHR43179:SF12">
    <property type="entry name" value="GALACTOFURANOSYLTRANSFERASE GLFT2"/>
    <property type="match status" value="1"/>
</dbReference>
<evidence type="ECO:0000256" key="5">
    <source>
        <dbReference type="SAM" id="MobiDB-lite"/>
    </source>
</evidence>
<name>A0ABW2Q6C4_9MICO</name>
<dbReference type="PANTHER" id="PTHR43179">
    <property type="entry name" value="RHAMNOSYLTRANSFERASE WBBL"/>
    <property type="match status" value="1"/>
</dbReference>
<keyword evidence="4 8" id="KW-0808">Transferase</keyword>
<evidence type="ECO:0000313" key="9">
    <source>
        <dbReference type="Proteomes" id="UP001596455"/>
    </source>
</evidence>
<evidence type="ECO:0000256" key="2">
    <source>
        <dbReference type="ARBA" id="ARBA00006739"/>
    </source>
</evidence>
<dbReference type="RefSeq" id="WP_382393037.1">
    <property type="nucleotide sequence ID" value="NZ_JBHTCQ010000001.1"/>
</dbReference>
<protein>
    <submittedName>
        <fullName evidence="8">Glycosyltransferase</fullName>
        <ecNumber evidence="8">2.4.-.-</ecNumber>
    </submittedName>
</protein>
<sequence length="620" mass="68313">MTIVQNLVLPRQDTARLPLYVETPPDAGSADLIVRSRRAAAVRAGTSASFATYFNAFPATFWRRSTGVRIVTLRARLAGEGRLVLHRSDATGAASVAAEHTFSADAGDTTITLELSLDGFDDGGWAWFSLEASSDVELLGAAWEVPAEQAVGHGPTAPSTTVGITTLDKPDFCLRTLRALADDPEVLAVVDRVCVVDQGTAKVAAEPGFAEVAAALGERLRVVDQENLGGSGGFSRSMLEGLDEGSSSVLIMDDDVDVEPDSVLRAVRFAAACTEPTIVGGHMLDLQHPTVLHSWSEVVDQSIFMWGAADRAAERHDLAGSGLRTTPWMHRPGRTDYNGWWMCLLPTDVLRRIGLAAPFFIKWDDAEFGLRAAESGMRTVSLPGVALWHVSWLDKDDTIDWQAYFHERNRLVTALLHAERPRGGKLLREYRRLHLKQLLCLQYYAVSLRHRALRDVLRGPDGLHEALRTALPDARALAADFPETRTRPNPPGVTPPADHSREPRPGPKGLALALFTARAAARHVLVPRRSSQPQRLLAKGEATWWHLPSYDSVLVEKADRTGVNWYRRDPRTFRRLWLDSLLLTGRLASRWSELSAEYRSALPGLTTPEAWARTTGRPRR</sequence>
<proteinExistence type="inferred from homology"/>
<feature type="domain" description="Galactofuranosyltransferase-2 C-terminal" evidence="7">
    <location>
        <begin position="426"/>
        <end position="613"/>
    </location>
</feature>
<evidence type="ECO:0000256" key="1">
    <source>
        <dbReference type="ARBA" id="ARBA00004776"/>
    </source>
</evidence>
<evidence type="ECO:0000256" key="4">
    <source>
        <dbReference type="ARBA" id="ARBA00022679"/>
    </source>
</evidence>
<dbReference type="Gene3D" id="3.90.550.60">
    <property type="match status" value="1"/>
</dbReference>
<dbReference type="GO" id="GO:0016757">
    <property type="term" value="F:glycosyltransferase activity"/>
    <property type="evidence" value="ECO:0007669"/>
    <property type="project" value="UniProtKB-KW"/>
</dbReference>
<feature type="domain" description="Galactofuranosyltransferase GlfT2 N-terminal" evidence="6">
    <location>
        <begin position="5"/>
        <end position="145"/>
    </location>
</feature>
<dbReference type="InterPro" id="IPR029044">
    <property type="entry name" value="Nucleotide-diphossugar_trans"/>
</dbReference>
<dbReference type="Proteomes" id="UP001596455">
    <property type="component" value="Unassembled WGS sequence"/>
</dbReference>
<gene>
    <name evidence="8" type="ORF">ACFQQL_08030</name>
</gene>
<comment type="pathway">
    <text evidence="1">Cell wall biogenesis; cell wall polysaccharide biosynthesis.</text>
</comment>
<comment type="similarity">
    <text evidence="2">Belongs to the glycosyltransferase 2 family.</text>
</comment>